<sequence>MYRSRLDEVEVHAVTFSRWRGLSRSASCSFTAVRLLLLSGTAVFVRFEGTYRSQSSVKNHGGRSCRPREAPWQIVAASGIQAGEVLWCGQAAPGHEGAGRTWSTRWLSPPPKLSSQLPTTTRQKAAHWLDPFQTPGMRTPPRRSATHSDPIRARN</sequence>
<accession>A0ABR3VCG0</accession>
<protein>
    <submittedName>
        <fullName evidence="2">Uncharacterized protein</fullName>
    </submittedName>
</protein>
<gene>
    <name evidence="2" type="ORF">VTK73DRAFT_4053</name>
</gene>
<name>A0ABR3VCG0_9PEZI</name>
<dbReference type="EMBL" id="JAZHXJ010002342">
    <property type="protein sequence ID" value="KAL1839392.1"/>
    <property type="molecule type" value="Genomic_DNA"/>
</dbReference>
<dbReference type="Proteomes" id="UP001586593">
    <property type="component" value="Unassembled WGS sequence"/>
</dbReference>
<evidence type="ECO:0000313" key="3">
    <source>
        <dbReference type="Proteomes" id="UP001586593"/>
    </source>
</evidence>
<comment type="caution">
    <text evidence="2">The sequence shown here is derived from an EMBL/GenBank/DDBJ whole genome shotgun (WGS) entry which is preliminary data.</text>
</comment>
<evidence type="ECO:0000313" key="2">
    <source>
        <dbReference type="EMBL" id="KAL1839392.1"/>
    </source>
</evidence>
<proteinExistence type="predicted"/>
<reference evidence="2 3" key="1">
    <citation type="journal article" date="2024" name="Commun. Biol.">
        <title>Comparative genomic analysis of thermophilic fungi reveals convergent evolutionary adaptations and gene losses.</title>
        <authorList>
            <person name="Steindorff A.S."/>
            <person name="Aguilar-Pontes M.V."/>
            <person name="Robinson A.J."/>
            <person name="Andreopoulos B."/>
            <person name="LaButti K."/>
            <person name="Kuo A."/>
            <person name="Mondo S."/>
            <person name="Riley R."/>
            <person name="Otillar R."/>
            <person name="Haridas S."/>
            <person name="Lipzen A."/>
            <person name="Grimwood J."/>
            <person name="Schmutz J."/>
            <person name="Clum A."/>
            <person name="Reid I.D."/>
            <person name="Moisan M.C."/>
            <person name="Butler G."/>
            <person name="Nguyen T.T.M."/>
            <person name="Dewar K."/>
            <person name="Conant G."/>
            <person name="Drula E."/>
            <person name="Henrissat B."/>
            <person name="Hansel C."/>
            <person name="Singer S."/>
            <person name="Hutchinson M.I."/>
            <person name="de Vries R.P."/>
            <person name="Natvig D.O."/>
            <person name="Powell A.J."/>
            <person name="Tsang A."/>
            <person name="Grigoriev I.V."/>
        </authorList>
    </citation>
    <scope>NUCLEOTIDE SEQUENCE [LARGE SCALE GENOMIC DNA]</scope>
    <source>
        <strain evidence="2 3">ATCC 24622</strain>
    </source>
</reference>
<evidence type="ECO:0000256" key="1">
    <source>
        <dbReference type="SAM" id="MobiDB-lite"/>
    </source>
</evidence>
<organism evidence="2 3">
    <name type="scientific">Phialemonium thermophilum</name>
    <dbReference type="NCBI Taxonomy" id="223376"/>
    <lineage>
        <taxon>Eukaryota</taxon>
        <taxon>Fungi</taxon>
        <taxon>Dikarya</taxon>
        <taxon>Ascomycota</taxon>
        <taxon>Pezizomycotina</taxon>
        <taxon>Sordariomycetes</taxon>
        <taxon>Sordariomycetidae</taxon>
        <taxon>Cephalothecales</taxon>
        <taxon>Cephalothecaceae</taxon>
        <taxon>Phialemonium</taxon>
    </lineage>
</organism>
<keyword evidence="3" id="KW-1185">Reference proteome</keyword>
<feature type="region of interest" description="Disordered" evidence="1">
    <location>
        <begin position="98"/>
        <end position="155"/>
    </location>
</feature>